<dbReference type="InterPro" id="IPR020843">
    <property type="entry name" value="ER"/>
</dbReference>
<keyword evidence="1" id="KW-0521">NADP</keyword>
<dbReference type="SUPFAM" id="SSF50129">
    <property type="entry name" value="GroES-like"/>
    <property type="match status" value="1"/>
</dbReference>
<dbReference type="KEGG" id="rsa:RSal33209_2555"/>
<evidence type="ECO:0000313" key="4">
    <source>
        <dbReference type="EMBL" id="ABY24281.1"/>
    </source>
</evidence>
<dbReference type="GO" id="GO:0070402">
    <property type="term" value="F:NADPH binding"/>
    <property type="evidence" value="ECO:0007669"/>
    <property type="project" value="TreeGrafter"/>
</dbReference>
<dbReference type="InterPro" id="IPR011032">
    <property type="entry name" value="GroES-like_sf"/>
</dbReference>
<proteinExistence type="predicted"/>
<dbReference type="Proteomes" id="UP000002007">
    <property type="component" value="Chromosome"/>
</dbReference>
<keyword evidence="5" id="KW-1185">Reference proteome</keyword>
<dbReference type="EMBL" id="CP000910">
    <property type="protein sequence ID" value="ABY24281.1"/>
    <property type="molecule type" value="Genomic_DNA"/>
</dbReference>
<dbReference type="Gene3D" id="3.90.180.10">
    <property type="entry name" value="Medium-chain alcohol dehydrogenases, catalytic domain"/>
    <property type="match status" value="1"/>
</dbReference>
<dbReference type="STRING" id="288705.RSal33209_2555"/>
<reference evidence="5" key="1">
    <citation type="journal article" date="2008" name="J. Bacteriol.">
        <title>Genome sequence of the fish pathogen Renibacterium salmoninarum suggests reductive evolution away from an environmental Arthrobacter ancestor.</title>
        <authorList>
            <person name="Wiens G.D."/>
            <person name="Rockey D.D."/>
            <person name="Wu Z."/>
            <person name="Chang J."/>
            <person name="Levy R."/>
            <person name="Crane S."/>
            <person name="Chen D.S."/>
            <person name="Capri G.R."/>
            <person name="Burnett J.R."/>
            <person name="Sudheesh P.S."/>
            <person name="Schipma M.J."/>
            <person name="Burd H."/>
            <person name="Bhattacharyya A."/>
            <person name="Rhodes L.D."/>
            <person name="Kaul R."/>
            <person name="Strom M.S."/>
        </authorList>
    </citation>
    <scope>NUCLEOTIDE SEQUENCE [LARGE SCALE GENOMIC DNA]</scope>
    <source>
        <strain evidence="5">ATCC 33209 / DSM 20767 / JCM 11484 / NBRC 15589 / NCIMB 2235</strain>
    </source>
</reference>
<dbReference type="eggNOG" id="COG0604">
    <property type="taxonomic scope" value="Bacteria"/>
</dbReference>
<keyword evidence="2 4" id="KW-0560">Oxidoreductase</keyword>
<accession>A9WRJ9</accession>
<dbReference type="Gene3D" id="3.40.50.720">
    <property type="entry name" value="NAD(P)-binding Rossmann-like Domain"/>
    <property type="match status" value="1"/>
</dbReference>
<evidence type="ECO:0000256" key="1">
    <source>
        <dbReference type="ARBA" id="ARBA00022857"/>
    </source>
</evidence>
<dbReference type="AlphaFoldDB" id="A9WRJ9"/>
<dbReference type="HOGENOM" id="CLU_026673_3_3_11"/>
<dbReference type="CDD" id="cd05289">
    <property type="entry name" value="MDR_like_2"/>
    <property type="match status" value="1"/>
</dbReference>
<evidence type="ECO:0000256" key="2">
    <source>
        <dbReference type="ARBA" id="ARBA00023002"/>
    </source>
</evidence>
<organism evidence="4 5">
    <name type="scientific">Renibacterium salmoninarum (strain ATCC 33209 / DSM 20767 / JCM 11484 / NBRC 15589 / NCIMB 2235)</name>
    <dbReference type="NCBI Taxonomy" id="288705"/>
    <lineage>
        <taxon>Bacteria</taxon>
        <taxon>Bacillati</taxon>
        <taxon>Actinomycetota</taxon>
        <taxon>Actinomycetes</taxon>
        <taxon>Micrococcales</taxon>
        <taxon>Micrococcaceae</taxon>
        <taxon>Renibacterium</taxon>
    </lineage>
</organism>
<dbReference type="Pfam" id="PF13602">
    <property type="entry name" value="ADH_zinc_N_2"/>
    <property type="match status" value="1"/>
</dbReference>
<evidence type="ECO:0000313" key="5">
    <source>
        <dbReference type="Proteomes" id="UP000002007"/>
    </source>
</evidence>
<evidence type="ECO:0000259" key="3">
    <source>
        <dbReference type="SMART" id="SM00829"/>
    </source>
</evidence>
<dbReference type="SUPFAM" id="SSF51735">
    <property type="entry name" value="NAD(P)-binding Rossmann-fold domains"/>
    <property type="match status" value="1"/>
</dbReference>
<feature type="domain" description="Enoyl reductase (ER)" evidence="3">
    <location>
        <begin position="26"/>
        <end position="317"/>
    </location>
</feature>
<protein>
    <submittedName>
        <fullName evidence="4">Quinone oxidoreductase</fullName>
        <ecNumber evidence="4">1.6.5.5</ecNumber>
    </submittedName>
</protein>
<gene>
    <name evidence="4" type="ordered locus">RSal33209_2555</name>
</gene>
<dbReference type="GO" id="GO:0003960">
    <property type="term" value="F:quinone reductase (NADPH) activity"/>
    <property type="evidence" value="ECO:0007669"/>
    <property type="project" value="UniProtKB-EC"/>
</dbReference>
<dbReference type="EC" id="1.6.5.5" evidence="4"/>
<sequence>MSAGACASPIAKEVVMSRFVQYEEFGGPEVLQVVNVEEPQAGEGQIRIKVSYAGLNPADFKLFHGGPIAAAFGVSLPSGVGNDLAGVVDQVGEGVSEFAVGYEVFAAARNEAIADFAVVPVSSVLPVPAGLSLEIAGSLWIAGRTAWALVESLDLGEQDTVLVSAASGGVGVIAAQLAKRKGATVIGTASEANHAYLQGLGVVPVSYGDGQADRIRAAAPQGITGVIDAQGAATISAALELGIPLNRISSAAAHGDELQGANSVGGAQSSNENLAELAVLVAAGDVEVPIDSRYPFDQVQQAYVRAEGGHLRGKIVITLN</sequence>
<dbReference type="Pfam" id="PF08240">
    <property type="entry name" value="ADH_N"/>
    <property type="match status" value="1"/>
</dbReference>
<dbReference type="PANTHER" id="PTHR48106">
    <property type="entry name" value="QUINONE OXIDOREDUCTASE PIG3-RELATED"/>
    <property type="match status" value="1"/>
</dbReference>
<dbReference type="InterPro" id="IPR013154">
    <property type="entry name" value="ADH-like_N"/>
</dbReference>
<dbReference type="SMART" id="SM00829">
    <property type="entry name" value="PKS_ER"/>
    <property type="match status" value="1"/>
</dbReference>
<name>A9WRJ9_RENSM</name>
<dbReference type="InterPro" id="IPR036291">
    <property type="entry name" value="NAD(P)-bd_dom_sf"/>
</dbReference>